<keyword evidence="8 10" id="KW-0472">Membrane</keyword>
<evidence type="ECO:0000256" key="6">
    <source>
        <dbReference type="ARBA" id="ARBA00022989"/>
    </source>
</evidence>
<feature type="transmembrane region" description="Helical" evidence="10">
    <location>
        <begin position="851"/>
        <end position="872"/>
    </location>
</feature>
<sequence>MGCCKKGCCSPKVQAIVGLCAAPLNLTILIWGITEKVRWTPFYVPMECTTPPPDGLRLSGLSMPSPLAEGRGLLPGSPPYGLYVNKTVTTACTNPGQAKMTTLAAGFEVVELAPNATDMASGGVGLPYSQSGTSRLAGDAVYPIGGRGEMVMEVATARVLDDVLAVLAPEATARGYSVTYSRMTQTVQTCASVMGMESCNDQVSEQFCGSYEGDCLVPKLDSSGAPLVPEQLESAICPYTGKLCGNEAEVHAQLNAAAMGIQVVSRPECAPSLGLPNGTLCNVIEAPGLDSATKRPRAIETAMSLTTEAEARMTEALAAAESAVTTMIWITIVCNSIFFLLNLSSGLFNLRKHLRANAPKASSQGESAAESATFRSGSLPLQAPVLCRMLSSSGASDTALALRRLRRTAKLPAPSFAMVFKLLLLWSGVKFARAGGDLFPTKMWRHGLGEVVWALQERAASAPTSAESGLQPPTEPSQGDIDSPKTLTAKKPRTSFRMLGALVPACLGVIKKPEVDEPSCYVSYHEASEGFGSRNIPASHVASNLRAMEYQNRGKSVEPSLVDQRIIESISTYRNDQRDKDEILSIVEKHGWALRYAPPLFKYSEEICVAAVKSYPLVLEFISPDMRDNEKVVKQAVTQCGMALLFATTKMRNRKDIVMKAVQNCGLALEFAHPDQKKQPAVVYTAVQQAMSRLMTLEMEDPPSSAGTAVRHVGELRVTLQQELQVCSKVWLRLLLYFVVMQYTSSVLFRNLAFARYEGLEVYAEKVAPHWARQPVDGEGVLLSDGVSVVPLSKVLEGSQYSHGWNISIDIQAPRTNLSALGGMPFNLRDISQEYLPDFSHTAEVSFLSEFVAGSAIVIWVLIVLLPVFVSYQGKKRPYVAAMVLRTLRAVFVMHLLRIPTYLATTLPGAAPHCQSVRWTGGQPKGGWEENQKHVRTVWDLFVDTYNFTHNSNCGDLVFSGHTVTTATMLVAACYYAGQMLPERLTKLLIIVSIIIMLLQVFCIVTVHNHYTVDVVIAAYIAPLNFWAWLYLLPSEAGADCARAEAAGGVLPLTAAEEV</sequence>
<keyword evidence="6 10" id="KW-1133">Transmembrane helix</keyword>
<dbReference type="PANTHER" id="PTHR21290">
    <property type="entry name" value="SPHINGOMYELIN SYNTHETASE"/>
    <property type="match status" value="1"/>
</dbReference>
<proteinExistence type="inferred from homology"/>
<evidence type="ECO:0000313" key="13">
    <source>
        <dbReference type="EMBL" id="CAE7260898.1"/>
    </source>
</evidence>
<dbReference type="GO" id="GO:0047493">
    <property type="term" value="F:ceramide cholinephosphotransferase activity"/>
    <property type="evidence" value="ECO:0007669"/>
    <property type="project" value="TreeGrafter"/>
</dbReference>
<evidence type="ECO:0000313" key="14">
    <source>
        <dbReference type="Proteomes" id="UP000604046"/>
    </source>
</evidence>
<dbReference type="GO" id="GO:0005789">
    <property type="term" value="C:endoplasmic reticulum membrane"/>
    <property type="evidence" value="ECO:0007669"/>
    <property type="project" value="TreeGrafter"/>
</dbReference>
<comment type="similarity">
    <text evidence="2">Belongs to the sphingomyelin synthase family.</text>
</comment>
<evidence type="ECO:0000256" key="7">
    <source>
        <dbReference type="ARBA" id="ARBA00023098"/>
    </source>
</evidence>
<feature type="domain" description="DUF4116" evidence="11">
    <location>
        <begin position="629"/>
        <end position="674"/>
    </location>
</feature>
<evidence type="ECO:0000256" key="2">
    <source>
        <dbReference type="ARBA" id="ARBA00005441"/>
    </source>
</evidence>
<dbReference type="PANTHER" id="PTHR21290:SF25">
    <property type="entry name" value="SPHINGOMYELIN SYNTHASE-RELATED PROTEIN 1"/>
    <property type="match status" value="1"/>
</dbReference>
<dbReference type="EMBL" id="CAJNDS010001458">
    <property type="protein sequence ID" value="CAE7260898.1"/>
    <property type="molecule type" value="Genomic_DNA"/>
</dbReference>
<evidence type="ECO:0000256" key="3">
    <source>
        <dbReference type="ARBA" id="ARBA00022679"/>
    </source>
</evidence>
<dbReference type="Pfam" id="PF13475">
    <property type="entry name" value="DUF4116"/>
    <property type="match status" value="2"/>
</dbReference>
<comment type="caution">
    <text evidence="13">The sequence shown here is derived from an EMBL/GenBank/DDBJ whole genome shotgun (WGS) entry which is preliminary data.</text>
</comment>
<dbReference type="InterPro" id="IPR025197">
    <property type="entry name" value="DUF4116"/>
</dbReference>
<evidence type="ECO:0000256" key="8">
    <source>
        <dbReference type="ARBA" id="ARBA00023136"/>
    </source>
</evidence>
<evidence type="ECO:0000256" key="10">
    <source>
        <dbReference type="SAM" id="Phobius"/>
    </source>
</evidence>
<keyword evidence="4 10" id="KW-0812">Transmembrane</keyword>
<evidence type="ECO:0000259" key="11">
    <source>
        <dbReference type="Pfam" id="PF13475"/>
    </source>
</evidence>
<name>A0A812MB94_9DINO</name>
<feature type="region of interest" description="Disordered" evidence="9">
    <location>
        <begin position="462"/>
        <end position="488"/>
    </location>
</feature>
<dbReference type="GO" id="GO:0033188">
    <property type="term" value="F:sphingomyelin synthase activity"/>
    <property type="evidence" value="ECO:0007669"/>
    <property type="project" value="TreeGrafter"/>
</dbReference>
<evidence type="ECO:0000256" key="1">
    <source>
        <dbReference type="ARBA" id="ARBA00004141"/>
    </source>
</evidence>
<dbReference type="Proteomes" id="UP000604046">
    <property type="component" value="Unassembled WGS sequence"/>
</dbReference>
<keyword evidence="5" id="KW-0746">Sphingolipid metabolism</keyword>
<dbReference type="GO" id="GO:0005886">
    <property type="term" value="C:plasma membrane"/>
    <property type="evidence" value="ECO:0007669"/>
    <property type="project" value="TreeGrafter"/>
</dbReference>
<dbReference type="GO" id="GO:0046513">
    <property type="term" value="P:ceramide biosynthetic process"/>
    <property type="evidence" value="ECO:0007669"/>
    <property type="project" value="TreeGrafter"/>
</dbReference>
<evidence type="ECO:0000256" key="5">
    <source>
        <dbReference type="ARBA" id="ARBA00022919"/>
    </source>
</evidence>
<feature type="domain" description="Sphingomyelin synthase-like" evidence="12">
    <location>
        <begin position="953"/>
        <end position="1028"/>
    </location>
</feature>
<accession>A0A812MB94</accession>
<comment type="subcellular location">
    <subcellularLocation>
        <location evidence="1">Membrane</location>
        <topology evidence="1">Multi-pass membrane protein</topology>
    </subcellularLocation>
</comment>
<dbReference type="GO" id="GO:0000139">
    <property type="term" value="C:Golgi membrane"/>
    <property type="evidence" value="ECO:0007669"/>
    <property type="project" value="TreeGrafter"/>
</dbReference>
<evidence type="ECO:0000256" key="4">
    <source>
        <dbReference type="ARBA" id="ARBA00022692"/>
    </source>
</evidence>
<dbReference type="Pfam" id="PF14360">
    <property type="entry name" value="PAP2_C"/>
    <property type="match status" value="1"/>
</dbReference>
<keyword evidence="3" id="KW-0808">Transferase</keyword>
<keyword evidence="14" id="KW-1185">Reference proteome</keyword>
<feature type="domain" description="DUF4116" evidence="11">
    <location>
        <begin position="579"/>
        <end position="627"/>
    </location>
</feature>
<dbReference type="InterPro" id="IPR045221">
    <property type="entry name" value="Sphingomyelin_synth-like"/>
</dbReference>
<reference evidence="13" key="1">
    <citation type="submission" date="2021-02" db="EMBL/GenBank/DDBJ databases">
        <authorList>
            <person name="Dougan E. K."/>
            <person name="Rhodes N."/>
            <person name="Thang M."/>
            <person name="Chan C."/>
        </authorList>
    </citation>
    <scope>NUCLEOTIDE SEQUENCE</scope>
</reference>
<keyword evidence="7" id="KW-0443">Lipid metabolism</keyword>
<dbReference type="OrthoDB" id="438183at2759"/>
<dbReference type="AlphaFoldDB" id="A0A812MB94"/>
<gene>
    <name evidence="13" type="primary">Samd8</name>
    <name evidence="13" type="ORF">SNAT2548_LOCUS13644</name>
</gene>
<organism evidence="13 14">
    <name type="scientific">Symbiodinium natans</name>
    <dbReference type="NCBI Taxonomy" id="878477"/>
    <lineage>
        <taxon>Eukaryota</taxon>
        <taxon>Sar</taxon>
        <taxon>Alveolata</taxon>
        <taxon>Dinophyceae</taxon>
        <taxon>Suessiales</taxon>
        <taxon>Symbiodiniaceae</taxon>
        <taxon>Symbiodinium</taxon>
    </lineage>
</organism>
<protein>
    <submittedName>
        <fullName evidence="13">Samd8 protein</fullName>
    </submittedName>
</protein>
<dbReference type="InterPro" id="IPR025749">
    <property type="entry name" value="Sphingomyelin_synth-like_dom"/>
</dbReference>
<evidence type="ECO:0000256" key="9">
    <source>
        <dbReference type="SAM" id="MobiDB-lite"/>
    </source>
</evidence>
<feature type="transmembrane region" description="Helical" evidence="10">
    <location>
        <begin position="988"/>
        <end position="1009"/>
    </location>
</feature>
<evidence type="ECO:0000259" key="12">
    <source>
        <dbReference type="Pfam" id="PF14360"/>
    </source>
</evidence>
<feature type="transmembrane region" description="Helical" evidence="10">
    <location>
        <begin position="1015"/>
        <end position="1033"/>
    </location>
</feature>